<gene>
    <name evidence="10" type="ORF">M7I_4906</name>
</gene>
<dbReference type="PANTHER" id="PTHR24305">
    <property type="entry name" value="CYTOCHROME P450"/>
    <property type="match status" value="1"/>
</dbReference>
<evidence type="ECO:0000256" key="4">
    <source>
        <dbReference type="ARBA" id="ARBA00022723"/>
    </source>
</evidence>
<keyword evidence="5 9" id="KW-0560">Oxidoreductase</keyword>
<keyword evidence="7 9" id="KW-0503">Monooxygenase</keyword>
<keyword evidence="4 8" id="KW-0479">Metal-binding</keyword>
<dbReference type="InParanoid" id="H0EQF8"/>
<evidence type="ECO:0000256" key="9">
    <source>
        <dbReference type="RuleBase" id="RU000461"/>
    </source>
</evidence>
<comment type="similarity">
    <text evidence="2 9">Belongs to the cytochrome P450 family.</text>
</comment>
<feature type="binding site" description="axial binding residue" evidence="8">
    <location>
        <position position="165"/>
    </location>
    <ligand>
        <name>heme</name>
        <dbReference type="ChEBI" id="CHEBI:30413"/>
    </ligand>
    <ligandPart>
        <name>Fe</name>
        <dbReference type="ChEBI" id="CHEBI:18248"/>
    </ligandPart>
</feature>
<name>H0EQF8_GLAL7</name>
<keyword evidence="3 8" id="KW-0349">Heme</keyword>
<evidence type="ECO:0000256" key="6">
    <source>
        <dbReference type="ARBA" id="ARBA00023004"/>
    </source>
</evidence>
<accession>H0EQF8</accession>
<comment type="caution">
    <text evidence="10">The sequence shown here is derived from an EMBL/GenBank/DDBJ whole genome shotgun (WGS) entry which is preliminary data.</text>
</comment>
<dbReference type="InterPro" id="IPR001128">
    <property type="entry name" value="Cyt_P450"/>
</dbReference>
<dbReference type="InterPro" id="IPR036396">
    <property type="entry name" value="Cyt_P450_sf"/>
</dbReference>
<evidence type="ECO:0000256" key="7">
    <source>
        <dbReference type="ARBA" id="ARBA00023033"/>
    </source>
</evidence>
<dbReference type="GO" id="GO:0016705">
    <property type="term" value="F:oxidoreductase activity, acting on paired donors, with incorporation or reduction of molecular oxygen"/>
    <property type="evidence" value="ECO:0007669"/>
    <property type="project" value="InterPro"/>
</dbReference>
<dbReference type="AlphaFoldDB" id="H0EQF8"/>
<dbReference type="SUPFAM" id="SSF48264">
    <property type="entry name" value="Cytochrome P450"/>
    <property type="match status" value="1"/>
</dbReference>
<dbReference type="EMBL" id="AGUE01000124">
    <property type="protein sequence ID" value="EHK99224.1"/>
    <property type="molecule type" value="Genomic_DNA"/>
</dbReference>
<evidence type="ECO:0000313" key="10">
    <source>
        <dbReference type="EMBL" id="EHK99224.1"/>
    </source>
</evidence>
<comment type="cofactor">
    <cofactor evidence="1 8">
        <name>heme</name>
        <dbReference type="ChEBI" id="CHEBI:30413"/>
    </cofactor>
</comment>
<dbReference type="HOGENOM" id="CLU_001570_14_7_1"/>
<dbReference type="GO" id="GO:0005506">
    <property type="term" value="F:iron ion binding"/>
    <property type="evidence" value="ECO:0007669"/>
    <property type="project" value="InterPro"/>
</dbReference>
<evidence type="ECO:0000256" key="2">
    <source>
        <dbReference type="ARBA" id="ARBA00010617"/>
    </source>
</evidence>
<dbReference type="OrthoDB" id="1470350at2759"/>
<evidence type="ECO:0000256" key="1">
    <source>
        <dbReference type="ARBA" id="ARBA00001971"/>
    </source>
</evidence>
<dbReference type="PRINTS" id="PR00385">
    <property type="entry name" value="P450"/>
</dbReference>
<keyword evidence="11" id="KW-1185">Reference proteome</keyword>
<evidence type="ECO:0000313" key="11">
    <source>
        <dbReference type="Proteomes" id="UP000005446"/>
    </source>
</evidence>
<dbReference type="Pfam" id="PF00067">
    <property type="entry name" value="p450"/>
    <property type="match status" value="1"/>
</dbReference>
<evidence type="ECO:0000256" key="3">
    <source>
        <dbReference type="ARBA" id="ARBA00022617"/>
    </source>
</evidence>
<dbReference type="InterPro" id="IPR002401">
    <property type="entry name" value="Cyt_P450_E_grp-I"/>
</dbReference>
<dbReference type="PANTHER" id="PTHR24305:SF230">
    <property type="entry name" value="P450, PUTATIVE (EUROFUNG)-RELATED"/>
    <property type="match status" value="1"/>
</dbReference>
<evidence type="ECO:0000256" key="5">
    <source>
        <dbReference type="ARBA" id="ARBA00023002"/>
    </source>
</evidence>
<dbReference type="InterPro" id="IPR050121">
    <property type="entry name" value="Cytochrome_P450_monoxygenase"/>
</dbReference>
<dbReference type="Proteomes" id="UP000005446">
    <property type="component" value="Unassembled WGS sequence"/>
</dbReference>
<dbReference type="GO" id="GO:0004497">
    <property type="term" value="F:monooxygenase activity"/>
    <property type="evidence" value="ECO:0007669"/>
    <property type="project" value="UniProtKB-KW"/>
</dbReference>
<sequence length="240" mass="26745">MKQLNQPNGVSIEELHATTGTLIFAGAETTATLLSGCIYFLAANPPIFHALAAEIRSTFTSESEIDMVSVNHLPYMLAVLSETLRIYPPAPASFNRVTPPSGCSIAGSYIPGNTVVAVNQWSANHSTLNFARPYEFLPQRWLGDAEFEGDKRKAMQPFSVGPRGCLGKSLAYAEMRLILARFVWNFNVELGEGMEGWAEKQKVWLVYDKPELLVKLTPRSMKELEIGGWEYYLRPPNYAH</sequence>
<protein>
    <submittedName>
        <fullName evidence="10">Putative Averantin oxidoreductase</fullName>
    </submittedName>
</protein>
<keyword evidence="6 8" id="KW-0408">Iron</keyword>
<proteinExistence type="inferred from homology"/>
<reference evidence="10 11" key="1">
    <citation type="journal article" date="2012" name="Eukaryot. Cell">
        <title>Genome sequence of the fungus Glarea lozoyensis: the first genome sequence of a species from the Helotiaceae family.</title>
        <authorList>
            <person name="Youssar L."/>
            <person name="Gruening B.A."/>
            <person name="Erxleben A."/>
            <person name="Guenther S."/>
            <person name="Huettel W."/>
        </authorList>
    </citation>
    <scope>NUCLEOTIDE SEQUENCE [LARGE SCALE GENOMIC DNA]</scope>
    <source>
        <strain evidence="11">ATCC 74030 / MF5533</strain>
    </source>
</reference>
<dbReference type="PROSITE" id="PS00086">
    <property type="entry name" value="CYTOCHROME_P450"/>
    <property type="match status" value="1"/>
</dbReference>
<dbReference type="Gene3D" id="1.10.630.10">
    <property type="entry name" value="Cytochrome P450"/>
    <property type="match status" value="1"/>
</dbReference>
<evidence type="ECO:0000256" key="8">
    <source>
        <dbReference type="PIRSR" id="PIRSR602401-1"/>
    </source>
</evidence>
<dbReference type="GO" id="GO:0020037">
    <property type="term" value="F:heme binding"/>
    <property type="evidence" value="ECO:0007669"/>
    <property type="project" value="InterPro"/>
</dbReference>
<dbReference type="InterPro" id="IPR017972">
    <property type="entry name" value="Cyt_P450_CS"/>
</dbReference>
<dbReference type="PRINTS" id="PR00463">
    <property type="entry name" value="EP450I"/>
</dbReference>
<organism evidence="10 11">
    <name type="scientific">Glarea lozoyensis (strain ATCC 74030 / MF5533)</name>
    <dbReference type="NCBI Taxonomy" id="1104152"/>
    <lineage>
        <taxon>Eukaryota</taxon>
        <taxon>Fungi</taxon>
        <taxon>Dikarya</taxon>
        <taxon>Ascomycota</taxon>
        <taxon>Pezizomycotina</taxon>
        <taxon>Leotiomycetes</taxon>
        <taxon>Helotiales</taxon>
        <taxon>Helotiaceae</taxon>
        <taxon>Glarea</taxon>
    </lineage>
</organism>